<gene>
    <name evidence="2" type="ORF">WA1_09750</name>
</gene>
<dbReference type="EMBL" id="ANNX02000053">
    <property type="protein sequence ID" value="KYC35012.1"/>
    <property type="molecule type" value="Genomic_DNA"/>
</dbReference>
<proteinExistence type="predicted"/>
<sequence>MLYSFFTIPTTTQPQVLPANLFRLASGRYSWSKRFPDKAKQQFQAESKTIKSVSQNDRKTLRSTEGI</sequence>
<keyword evidence="3" id="KW-1185">Reference proteome</keyword>
<reference evidence="2 3" key="1">
    <citation type="journal article" date="2013" name="Genome Biol. Evol.">
        <title>Genomes of Stigonematalean cyanobacteria (subsection V) and the evolution of oxygenic photosynthesis from prokaryotes to plastids.</title>
        <authorList>
            <person name="Dagan T."/>
            <person name="Roettger M."/>
            <person name="Stucken K."/>
            <person name="Landan G."/>
            <person name="Koch R."/>
            <person name="Major P."/>
            <person name="Gould S.B."/>
            <person name="Goremykin V.V."/>
            <person name="Rippka R."/>
            <person name="Tandeau de Marsac N."/>
            <person name="Gugger M."/>
            <person name="Lockhart P.J."/>
            <person name="Allen J.F."/>
            <person name="Brune I."/>
            <person name="Maus I."/>
            <person name="Puhler A."/>
            <person name="Martin W.F."/>
        </authorList>
    </citation>
    <scope>NUCLEOTIDE SEQUENCE [LARGE SCALE GENOMIC DNA]</scope>
    <source>
        <strain evidence="2 3">PCC 7110</strain>
    </source>
</reference>
<feature type="compositionally biased region" description="Basic and acidic residues" evidence="1">
    <location>
        <begin position="56"/>
        <end position="67"/>
    </location>
</feature>
<protein>
    <submittedName>
        <fullName evidence="2">Uncharacterized protein</fullName>
    </submittedName>
</protein>
<accession>A0A139WRF5</accession>
<evidence type="ECO:0000313" key="2">
    <source>
        <dbReference type="EMBL" id="KYC35012.1"/>
    </source>
</evidence>
<name>A0A139WRF5_9CYAN</name>
<dbReference type="Proteomes" id="UP000076925">
    <property type="component" value="Unassembled WGS sequence"/>
</dbReference>
<evidence type="ECO:0000256" key="1">
    <source>
        <dbReference type="SAM" id="MobiDB-lite"/>
    </source>
</evidence>
<dbReference type="STRING" id="128403.WA1_09750"/>
<organism evidence="2 3">
    <name type="scientific">Scytonema hofmannii PCC 7110</name>
    <dbReference type="NCBI Taxonomy" id="128403"/>
    <lineage>
        <taxon>Bacteria</taxon>
        <taxon>Bacillati</taxon>
        <taxon>Cyanobacteriota</taxon>
        <taxon>Cyanophyceae</taxon>
        <taxon>Nostocales</taxon>
        <taxon>Scytonemataceae</taxon>
        <taxon>Scytonema</taxon>
    </lineage>
</organism>
<evidence type="ECO:0000313" key="3">
    <source>
        <dbReference type="Proteomes" id="UP000076925"/>
    </source>
</evidence>
<comment type="caution">
    <text evidence="2">The sequence shown here is derived from an EMBL/GenBank/DDBJ whole genome shotgun (WGS) entry which is preliminary data.</text>
</comment>
<feature type="compositionally biased region" description="Polar residues" evidence="1">
    <location>
        <begin position="42"/>
        <end position="55"/>
    </location>
</feature>
<feature type="region of interest" description="Disordered" evidence="1">
    <location>
        <begin position="42"/>
        <end position="67"/>
    </location>
</feature>
<dbReference type="AlphaFoldDB" id="A0A139WRF5"/>